<evidence type="ECO:0000313" key="4">
    <source>
        <dbReference type="Proteomes" id="UP000075737"/>
    </source>
</evidence>
<keyword evidence="1" id="KW-0175">Coiled coil</keyword>
<evidence type="ECO:0000256" key="1">
    <source>
        <dbReference type="SAM" id="Coils"/>
    </source>
</evidence>
<feature type="transmembrane region" description="Helical" evidence="2">
    <location>
        <begin position="7"/>
        <end position="25"/>
    </location>
</feature>
<feature type="coiled-coil region" evidence="1">
    <location>
        <begin position="39"/>
        <end position="66"/>
    </location>
</feature>
<keyword evidence="2" id="KW-0812">Transmembrane</keyword>
<gene>
    <name evidence="3" type="ORF">ATZ99_18170</name>
</gene>
<comment type="caution">
    <text evidence="3">The sequence shown here is derived from an EMBL/GenBank/DDBJ whole genome shotgun (WGS) entry which is preliminary data.</text>
</comment>
<keyword evidence="4" id="KW-1185">Reference proteome</keyword>
<dbReference type="EMBL" id="LOHZ01000040">
    <property type="protein sequence ID" value="KYO64759.1"/>
    <property type="molecule type" value="Genomic_DNA"/>
</dbReference>
<protein>
    <submittedName>
        <fullName evidence="3">Uncharacterized protein</fullName>
    </submittedName>
</protein>
<dbReference type="Proteomes" id="UP000075737">
    <property type="component" value="Unassembled WGS sequence"/>
</dbReference>
<name>A0A162MA21_9FIRM</name>
<evidence type="ECO:0000313" key="3">
    <source>
        <dbReference type="EMBL" id="KYO64759.1"/>
    </source>
</evidence>
<dbReference type="RefSeq" id="WP_068748931.1">
    <property type="nucleotide sequence ID" value="NZ_LOHZ01000040.1"/>
</dbReference>
<dbReference type="AlphaFoldDB" id="A0A162MA21"/>
<keyword evidence="2" id="KW-0472">Membrane</keyword>
<proteinExistence type="predicted"/>
<evidence type="ECO:0000256" key="2">
    <source>
        <dbReference type="SAM" id="Phobius"/>
    </source>
</evidence>
<reference evidence="3 4" key="1">
    <citation type="submission" date="2015-12" db="EMBL/GenBank/DDBJ databases">
        <title>Draft genome of Thermovenabulum gondwanense isolated from a red thermophilic microbial mat colonisisng an outflow channel of a bore well.</title>
        <authorList>
            <person name="Patel B.K."/>
        </authorList>
    </citation>
    <scope>NUCLEOTIDE SEQUENCE [LARGE SCALE GENOMIC DNA]</scope>
    <source>
        <strain evidence="3 4">R270</strain>
    </source>
</reference>
<keyword evidence="2" id="KW-1133">Transmembrane helix</keyword>
<sequence length="79" mass="9476">MKENDKYNLLYLLLISNIMGISAFFSKITATELTSSKENSKEKEERRESEQKIINLEEKKEEILERKQEKLKPLVWRFP</sequence>
<organism evidence="3 4">
    <name type="scientific">Thermovenabulum gondwanense</name>
    <dbReference type="NCBI Taxonomy" id="520767"/>
    <lineage>
        <taxon>Bacteria</taxon>
        <taxon>Bacillati</taxon>
        <taxon>Bacillota</taxon>
        <taxon>Clostridia</taxon>
        <taxon>Thermosediminibacterales</taxon>
        <taxon>Thermosediminibacteraceae</taxon>
        <taxon>Thermovenabulum</taxon>
    </lineage>
</organism>
<accession>A0A162MA21</accession>
<dbReference type="STRING" id="520767.ATZ99_18170"/>